<dbReference type="SUPFAM" id="SSF53850">
    <property type="entry name" value="Periplasmic binding protein-like II"/>
    <property type="match status" value="1"/>
</dbReference>
<dbReference type="Gene3D" id="1.10.10.10">
    <property type="entry name" value="Winged helix-like DNA-binding domain superfamily/Winged helix DNA-binding domain"/>
    <property type="match status" value="1"/>
</dbReference>
<evidence type="ECO:0000259" key="5">
    <source>
        <dbReference type="PROSITE" id="PS50931"/>
    </source>
</evidence>
<evidence type="ECO:0000256" key="1">
    <source>
        <dbReference type="ARBA" id="ARBA00009437"/>
    </source>
</evidence>
<organism evidence="6 7">
    <name type="scientific">Candidatus Pantoea multigeneris</name>
    <dbReference type="NCBI Taxonomy" id="2608357"/>
    <lineage>
        <taxon>Bacteria</taxon>
        <taxon>Pseudomonadati</taxon>
        <taxon>Pseudomonadota</taxon>
        <taxon>Gammaproteobacteria</taxon>
        <taxon>Enterobacterales</taxon>
        <taxon>Erwiniaceae</taxon>
        <taxon>Pantoea</taxon>
    </lineage>
</organism>
<dbReference type="Pfam" id="PF03466">
    <property type="entry name" value="LysR_substrate"/>
    <property type="match status" value="1"/>
</dbReference>
<evidence type="ECO:0000256" key="2">
    <source>
        <dbReference type="ARBA" id="ARBA00023015"/>
    </source>
</evidence>
<dbReference type="PRINTS" id="PR00039">
    <property type="entry name" value="HTHLYSR"/>
</dbReference>
<dbReference type="InterPro" id="IPR036390">
    <property type="entry name" value="WH_DNA-bd_sf"/>
</dbReference>
<dbReference type="InterPro" id="IPR036388">
    <property type="entry name" value="WH-like_DNA-bd_sf"/>
</dbReference>
<keyword evidence="3" id="KW-0238">DNA-binding</keyword>
<dbReference type="Pfam" id="PF00126">
    <property type="entry name" value="HTH_1"/>
    <property type="match status" value="1"/>
</dbReference>
<dbReference type="PANTHER" id="PTHR30537">
    <property type="entry name" value="HTH-TYPE TRANSCRIPTIONAL REGULATOR"/>
    <property type="match status" value="1"/>
</dbReference>
<dbReference type="PANTHER" id="PTHR30537:SF74">
    <property type="entry name" value="HTH-TYPE TRANSCRIPTIONAL REGULATOR TRPI"/>
    <property type="match status" value="1"/>
</dbReference>
<keyword evidence="7" id="KW-1185">Reference proteome</keyword>
<proteinExistence type="inferred from homology"/>
<gene>
    <name evidence="6" type="ORF">F3J40_10520</name>
</gene>
<keyword evidence="2" id="KW-0805">Transcription regulation</keyword>
<dbReference type="SUPFAM" id="SSF46785">
    <property type="entry name" value="Winged helix' DNA-binding domain"/>
    <property type="match status" value="1"/>
</dbReference>
<evidence type="ECO:0000313" key="7">
    <source>
        <dbReference type="Proteomes" id="UP001515683"/>
    </source>
</evidence>
<comment type="caution">
    <text evidence="6">The sequence shown here is derived from an EMBL/GenBank/DDBJ whole genome shotgun (WGS) entry which is preliminary data.</text>
</comment>
<protein>
    <submittedName>
        <fullName evidence="6">LysR family transcriptional regulator</fullName>
    </submittedName>
</protein>
<evidence type="ECO:0000256" key="3">
    <source>
        <dbReference type="ARBA" id="ARBA00023125"/>
    </source>
</evidence>
<reference evidence="6 7" key="1">
    <citation type="journal article" date="2019" name="bioRxiv">
        <title>Bacteria contribute to plant secondary compound degradation in a generalist herbivore system.</title>
        <authorList>
            <person name="Francoeur C.B."/>
            <person name="Khadempour L."/>
            <person name="Moreira-Soto R.D."/>
            <person name="Gotting K."/>
            <person name="Book A.J."/>
            <person name="Pinto-Tomas A.A."/>
            <person name="Keefover-Ring K."/>
            <person name="Currie C.R."/>
        </authorList>
    </citation>
    <scope>NUCLEOTIDE SEQUENCE [LARGE SCALE GENOMIC DNA]</scope>
    <source>
        <strain evidence="6">Acro-835</strain>
    </source>
</reference>
<sequence>MSRSALPLNGIHAFLVTARHLNLTHAALELHITQGAVSRKIAALEAWLGFALFERHARGLRLTPQGKALLPEWQQGYDLLLSAAQKASRRQDAVRLKAPTCALRWLLPCLVALEQQRPDIHVELTTTLEHVSQLENFDAAMVYGKAQSQATVLFEEQITPVMSPDLPLPTQPEALGRMTFLHPTQDKRDWQLWLAEQHLSLTMTRNQHFATMDLAIGAALQGFGITVADTTLAASELRSGRLVAPFPLVVKTGASYSLLQRADASAHPALAEVVAWLAQSAPPPGFASEMGSHQTKHPQP</sequence>
<dbReference type="Gene3D" id="3.40.190.10">
    <property type="entry name" value="Periplasmic binding protein-like II"/>
    <property type="match status" value="2"/>
</dbReference>
<accession>A0ABX0RCJ8</accession>
<dbReference type="EMBL" id="VWXF01000003">
    <property type="protein sequence ID" value="NIF22031.1"/>
    <property type="molecule type" value="Genomic_DNA"/>
</dbReference>
<dbReference type="Proteomes" id="UP001515683">
    <property type="component" value="Unassembled WGS sequence"/>
</dbReference>
<dbReference type="PROSITE" id="PS50931">
    <property type="entry name" value="HTH_LYSR"/>
    <property type="match status" value="1"/>
</dbReference>
<evidence type="ECO:0000313" key="6">
    <source>
        <dbReference type="EMBL" id="NIF22031.1"/>
    </source>
</evidence>
<keyword evidence="4" id="KW-0804">Transcription</keyword>
<dbReference type="InterPro" id="IPR000847">
    <property type="entry name" value="LysR_HTH_N"/>
</dbReference>
<name>A0ABX0RCJ8_9GAMM</name>
<comment type="similarity">
    <text evidence="1">Belongs to the LysR transcriptional regulatory family.</text>
</comment>
<dbReference type="InterPro" id="IPR058163">
    <property type="entry name" value="LysR-type_TF_proteobact-type"/>
</dbReference>
<feature type="domain" description="HTH lysR-type" evidence="5">
    <location>
        <begin position="6"/>
        <end position="63"/>
    </location>
</feature>
<dbReference type="RefSeq" id="WP_167014357.1">
    <property type="nucleotide sequence ID" value="NZ_VWXF01000003.1"/>
</dbReference>
<evidence type="ECO:0000256" key="4">
    <source>
        <dbReference type="ARBA" id="ARBA00023163"/>
    </source>
</evidence>
<dbReference type="InterPro" id="IPR005119">
    <property type="entry name" value="LysR_subst-bd"/>
</dbReference>